<evidence type="ECO:0000313" key="1">
    <source>
        <dbReference type="EMBL" id="KAF9488569.1"/>
    </source>
</evidence>
<reference evidence="1" key="1">
    <citation type="submission" date="2020-11" db="EMBL/GenBank/DDBJ databases">
        <authorList>
            <consortium name="DOE Joint Genome Institute"/>
            <person name="Ahrendt S."/>
            <person name="Riley R."/>
            <person name="Andreopoulos W."/>
            <person name="Labutti K."/>
            <person name="Pangilinan J."/>
            <person name="Ruiz-Duenas F.J."/>
            <person name="Barrasa J.M."/>
            <person name="Sanchez-Garcia M."/>
            <person name="Camarero S."/>
            <person name="Miyauchi S."/>
            <person name="Serrano A."/>
            <person name="Linde D."/>
            <person name="Babiker R."/>
            <person name="Drula E."/>
            <person name="Ayuso-Fernandez I."/>
            <person name="Pacheco R."/>
            <person name="Padilla G."/>
            <person name="Ferreira P."/>
            <person name="Barriuso J."/>
            <person name="Kellner H."/>
            <person name="Castanera R."/>
            <person name="Alfaro M."/>
            <person name="Ramirez L."/>
            <person name="Pisabarro A.G."/>
            <person name="Kuo A."/>
            <person name="Tritt A."/>
            <person name="Lipzen A."/>
            <person name="He G."/>
            <person name="Yan M."/>
            <person name="Ng V."/>
            <person name="Cullen D."/>
            <person name="Martin F."/>
            <person name="Rosso M.-N."/>
            <person name="Henrissat B."/>
            <person name="Hibbett D."/>
            <person name="Martinez A.T."/>
            <person name="Grigoriev I.V."/>
        </authorList>
    </citation>
    <scope>NUCLEOTIDE SEQUENCE</scope>
    <source>
        <strain evidence="1">ATCC 90797</strain>
    </source>
</reference>
<comment type="caution">
    <text evidence="1">The sequence shown here is derived from an EMBL/GenBank/DDBJ whole genome shotgun (WGS) entry which is preliminary data.</text>
</comment>
<evidence type="ECO:0000313" key="2">
    <source>
        <dbReference type="Proteomes" id="UP000807025"/>
    </source>
</evidence>
<proteinExistence type="predicted"/>
<name>A0A9P5ZIU8_PLEER</name>
<sequence>MDWSIISTQHVTKFLPTEFVQEMKQKTDAWKSEDAASAKVPQLDTPLLNLSVKCGKTKIATPCKQVNHSQDRLTKTLLQMVWSLYHINALLDTAALCPLLLMQASVQAKVQAHTACTVCIDREIVLEVQGLAIPYHLKSHFIGQ</sequence>
<dbReference type="EMBL" id="MU154708">
    <property type="protein sequence ID" value="KAF9488569.1"/>
    <property type="molecule type" value="Genomic_DNA"/>
</dbReference>
<keyword evidence="2" id="KW-1185">Reference proteome</keyword>
<dbReference type="Proteomes" id="UP000807025">
    <property type="component" value="Unassembled WGS sequence"/>
</dbReference>
<protein>
    <submittedName>
        <fullName evidence="1">Uncharacterized protein</fullName>
    </submittedName>
</protein>
<accession>A0A9P5ZIU8</accession>
<gene>
    <name evidence="1" type="ORF">BDN71DRAFT_1436063</name>
</gene>
<dbReference type="AlphaFoldDB" id="A0A9P5ZIU8"/>
<organism evidence="1 2">
    <name type="scientific">Pleurotus eryngii</name>
    <name type="common">Boletus of the steppes</name>
    <dbReference type="NCBI Taxonomy" id="5323"/>
    <lineage>
        <taxon>Eukaryota</taxon>
        <taxon>Fungi</taxon>
        <taxon>Dikarya</taxon>
        <taxon>Basidiomycota</taxon>
        <taxon>Agaricomycotina</taxon>
        <taxon>Agaricomycetes</taxon>
        <taxon>Agaricomycetidae</taxon>
        <taxon>Agaricales</taxon>
        <taxon>Pleurotineae</taxon>
        <taxon>Pleurotaceae</taxon>
        <taxon>Pleurotus</taxon>
    </lineage>
</organism>